<dbReference type="GO" id="GO:0032131">
    <property type="term" value="F:alkylated DNA binding"/>
    <property type="evidence" value="ECO:0007669"/>
    <property type="project" value="TreeGrafter"/>
</dbReference>
<keyword evidence="2" id="KW-0234">DNA repair</keyword>
<comment type="caution">
    <text evidence="3">The sequence shown here is derived from an EMBL/GenBank/DDBJ whole genome shotgun (WGS) entry which is preliminary data.</text>
</comment>
<dbReference type="Proteomes" id="UP000549913">
    <property type="component" value="Unassembled WGS sequence"/>
</dbReference>
<evidence type="ECO:0000256" key="2">
    <source>
        <dbReference type="ARBA" id="ARBA00023204"/>
    </source>
</evidence>
<organism evidence="3 4">
    <name type="scientific">Herbiconiux flava</name>
    <dbReference type="NCBI Taxonomy" id="881268"/>
    <lineage>
        <taxon>Bacteria</taxon>
        <taxon>Bacillati</taxon>
        <taxon>Actinomycetota</taxon>
        <taxon>Actinomycetes</taxon>
        <taxon>Micrococcales</taxon>
        <taxon>Microbacteriaceae</taxon>
        <taxon>Herbiconiux</taxon>
    </lineage>
</organism>
<evidence type="ECO:0000313" key="3">
    <source>
        <dbReference type="EMBL" id="NYD71129.1"/>
    </source>
</evidence>
<dbReference type="InterPro" id="IPR051912">
    <property type="entry name" value="Alkylbase_DNA_Glycosylase/TA"/>
</dbReference>
<dbReference type="PANTHER" id="PTHR43003:SF6">
    <property type="entry name" value="DNA GLYCOSYLASE"/>
    <property type="match status" value="1"/>
</dbReference>
<dbReference type="RefSeq" id="WP_218870048.1">
    <property type="nucleotide sequence ID" value="NZ_BSEW01000002.1"/>
</dbReference>
<sequence length="334" mass="36016">MSSPTASPQVHAPGLETVYRPRGRLDLRATLAPHRRGPGDPCTRLDENGGVWIALRTAGESPGVATLLLTPVSGEVRVRAWGSGASAAVSMVPELLGEGDDWSDLDTSGHPLLADSARRNPGLRLTRSGRVLDALAPAVIEQRVTSVEAFRAWRILVTAYGELAPGPLGSGAVSHGRARPAFGHAPLRLPLTPEQWRRIPSWEWHRAGVDPGRSRTVLQAATVASGLERTLALGRGGDEVWRRLRTVNGVGVWTAAETAQRAHGDPDAVSFGDYHLAATIGWALVGEPIDDDALAELLEPWRGQRQRVVRLVLASGFRPPRRGPRMTIQDHRGY</sequence>
<dbReference type="PANTHER" id="PTHR43003">
    <property type="entry name" value="DNA-3-METHYLADENINE GLYCOSYLASE"/>
    <property type="match status" value="1"/>
</dbReference>
<dbReference type="GO" id="GO:0005737">
    <property type="term" value="C:cytoplasm"/>
    <property type="evidence" value="ECO:0007669"/>
    <property type="project" value="TreeGrafter"/>
</dbReference>
<dbReference type="GO" id="GO:0043916">
    <property type="term" value="F:DNA-7-methylguanine glycosylase activity"/>
    <property type="evidence" value="ECO:0007669"/>
    <property type="project" value="TreeGrafter"/>
</dbReference>
<dbReference type="EMBL" id="JACCBM010000001">
    <property type="protein sequence ID" value="NYD71129.1"/>
    <property type="molecule type" value="Genomic_DNA"/>
</dbReference>
<proteinExistence type="predicted"/>
<dbReference type="InterPro" id="IPR011257">
    <property type="entry name" value="DNA_glycosylase"/>
</dbReference>
<name>A0A852SQK5_9MICO</name>
<reference evidence="3 4" key="1">
    <citation type="submission" date="2020-07" db="EMBL/GenBank/DDBJ databases">
        <title>Sequencing the genomes of 1000 actinobacteria strains.</title>
        <authorList>
            <person name="Klenk H.-P."/>
        </authorList>
    </citation>
    <scope>NUCLEOTIDE SEQUENCE [LARGE SCALE GENOMIC DNA]</scope>
    <source>
        <strain evidence="3 4">DSM 26474</strain>
    </source>
</reference>
<evidence type="ECO:0000313" key="4">
    <source>
        <dbReference type="Proteomes" id="UP000549913"/>
    </source>
</evidence>
<dbReference type="GO" id="GO:0006307">
    <property type="term" value="P:DNA alkylation repair"/>
    <property type="evidence" value="ECO:0007669"/>
    <property type="project" value="TreeGrafter"/>
</dbReference>
<accession>A0A852SQK5</accession>
<protein>
    <submittedName>
        <fullName evidence="3">3-methyladenine DNA glycosylase/8-oxoguanine DNA glycosylase</fullName>
    </submittedName>
</protein>
<dbReference type="Gene3D" id="1.10.340.30">
    <property type="entry name" value="Hypothetical protein, domain 2"/>
    <property type="match status" value="1"/>
</dbReference>
<keyword evidence="4" id="KW-1185">Reference proteome</keyword>
<dbReference type="GO" id="GO:0006285">
    <property type="term" value="P:base-excision repair, AP site formation"/>
    <property type="evidence" value="ECO:0007669"/>
    <property type="project" value="TreeGrafter"/>
</dbReference>
<gene>
    <name evidence="3" type="ORF">BJ984_002287</name>
</gene>
<dbReference type="AlphaFoldDB" id="A0A852SQK5"/>
<dbReference type="GO" id="GO:0032993">
    <property type="term" value="C:protein-DNA complex"/>
    <property type="evidence" value="ECO:0007669"/>
    <property type="project" value="TreeGrafter"/>
</dbReference>
<dbReference type="GO" id="GO:0008725">
    <property type="term" value="F:DNA-3-methyladenine glycosylase activity"/>
    <property type="evidence" value="ECO:0007669"/>
    <property type="project" value="TreeGrafter"/>
</dbReference>
<keyword evidence="1" id="KW-0227">DNA damage</keyword>
<evidence type="ECO:0000256" key="1">
    <source>
        <dbReference type="ARBA" id="ARBA00022763"/>
    </source>
</evidence>
<dbReference type="SUPFAM" id="SSF48150">
    <property type="entry name" value="DNA-glycosylase"/>
    <property type="match status" value="1"/>
</dbReference>